<comment type="caution">
    <text evidence="1">The sequence shown here is derived from an EMBL/GenBank/DDBJ whole genome shotgun (WGS) entry which is preliminary data.</text>
</comment>
<dbReference type="AlphaFoldDB" id="A0A7J0DYG4"/>
<evidence type="ECO:0000313" key="1">
    <source>
        <dbReference type="EMBL" id="GFS44240.1"/>
    </source>
</evidence>
<organism evidence="1 2">
    <name type="scientific">Actinidia rufa</name>
    <dbReference type="NCBI Taxonomy" id="165716"/>
    <lineage>
        <taxon>Eukaryota</taxon>
        <taxon>Viridiplantae</taxon>
        <taxon>Streptophyta</taxon>
        <taxon>Embryophyta</taxon>
        <taxon>Tracheophyta</taxon>
        <taxon>Spermatophyta</taxon>
        <taxon>Magnoliopsida</taxon>
        <taxon>eudicotyledons</taxon>
        <taxon>Gunneridae</taxon>
        <taxon>Pentapetalae</taxon>
        <taxon>asterids</taxon>
        <taxon>Ericales</taxon>
        <taxon>Actinidiaceae</taxon>
        <taxon>Actinidia</taxon>
    </lineage>
</organism>
<evidence type="ECO:0000313" key="2">
    <source>
        <dbReference type="Proteomes" id="UP000585474"/>
    </source>
</evidence>
<dbReference type="OrthoDB" id="271910at2759"/>
<reference evidence="2" key="1">
    <citation type="submission" date="2019-07" db="EMBL/GenBank/DDBJ databases">
        <title>De Novo Assembly of kiwifruit Actinidia rufa.</title>
        <authorList>
            <person name="Sugita-Konishi S."/>
            <person name="Sato K."/>
            <person name="Mori E."/>
            <person name="Abe Y."/>
            <person name="Kisaki G."/>
            <person name="Hamano K."/>
            <person name="Suezawa K."/>
            <person name="Otani M."/>
            <person name="Fukuda T."/>
            <person name="Manabe T."/>
            <person name="Gomi K."/>
            <person name="Tabuchi M."/>
            <person name="Akimitsu K."/>
            <person name="Kataoka I."/>
        </authorList>
    </citation>
    <scope>NUCLEOTIDE SEQUENCE [LARGE SCALE GENOMIC DNA]</scope>
    <source>
        <strain evidence="2">cv. Fuchu</strain>
    </source>
</reference>
<keyword evidence="2" id="KW-1185">Reference proteome</keyword>
<sequence>MALDDIHVGLSLSICLDTWRKDVKPPDIVVAINEAAPGKIRVVSVAEVMLPSFPVGCCTSTLLKLYAQFISLTAASRFICDFPCFDTN</sequence>
<accession>A0A7J0DYG4</accession>
<dbReference type="EMBL" id="BJWL01000434">
    <property type="protein sequence ID" value="GFS44240.1"/>
    <property type="molecule type" value="Genomic_DNA"/>
</dbReference>
<protein>
    <submittedName>
        <fullName evidence="1">Pseudouridine synthase family protein</fullName>
    </submittedName>
</protein>
<name>A0A7J0DYG4_9ERIC</name>
<gene>
    <name evidence="1" type="ORF">Acr_00g0089340</name>
</gene>
<proteinExistence type="predicted"/>
<dbReference type="Proteomes" id="UP000585474">
    <property type="component" value="Unassembled WGS sequence"/>
</dbReference>